<keyword evidence="6" id="KW-1133">Transmembrane helix</keyword>
<keyword evidence="6" id="KW-0812">Transmembrane</keyword>
<dbReference type="GO" id="GO:0016887">
    <property type="term" value="F:ATP hydrolysis activity"/>
    <property type="evidence" value="ECO:0007669"/>
    <property type="project" value="InterPro"/>
</dbReference>
<dbReference type="SMART" id="SM00853">
    <property type="entry name" value="MutL_C"/>
    <property type="match status" value="1"/>
</dbReference>
<accession>U2MRH3</accession>
<dbReference type="InterPro" id="IPR037198">
    <property type="entry name" value="MutL_C_sf"/>
</dbReference>
<dbReference type="InterPro" id="IPR042121">
    <property type="entry name" value="MutL_C_regsub"/>
</dbReference>
<dbReference type="SUPFAM" id="SSF55874">
    <property type="entry name" value="ATPase domain of HSP90 chaperone/DNA topoisomerase II/histidine kinase"/>
    <property type="match status" value="1"/>
</dbReference>
<evidence type="ECO:0000313" key="10">
    <source>
        <dbReference type="Proteomes" id="UP000016600"/>
    </source>
</evidence>
<protein>
    <recommendedName>
        <fullName evidence="2 5">DNA mismatch repair protein MutL</fullName>
    </recommendedName>
</protein>
<evidence type="ECO:0000256" key="5">
    <source>
        <dbReference type="HAMAP-Rule" id="MF_00149"/>
    </source>
</evidence>
<dbReference type="GO" id="GO:0030983">
    <property type="term" value="F:mismatched DNA binding"/>
    <property type="evidence" value="ECO:0007669"/>
    <property type="project" value="InterPro"/>
</dbReference>
<dbReference type="FunFam" id="3.30.565.10:FF:000003">
    <property type="entry name" value="DNA mismatch repair endonuclease MutL"/>
    <property type="match status" value="1"/>
</dbReference>
<dbReference type="AlphaFoldDB" id="U2MRH3"/>
<keyword evidence="10" id="KW-1185">Reference proteome</keyword>
<evidence type="ECO:0000313" key="9">
    <source>
        <dbReference type="EMBL" id="ERK04250.1"/>
    </source>
</evidence>
<dbReference type="GO" id="GO:0005524">
    <property type="term" value="F:ATP binding"/>
    <property type="evidence" value="ECO:0007669"/>
    <property type="project" value="InterPro"/>
</dbReference>
<evidence type="ECO:0000256" key="3">
    <source>
        <dbReference type="ARBA" id="ARBA00022763"/>
    </source>
</evidence>
<dbReference type="GO" id="GO:0006298">
    <property type="term" value="P:mismatch repair"/>
    <property type="evidence" value="ECO:0007669"/>
    <property type="project" value="UniProtKB-UniRule"/>
</dbReference>
<dbReference type="EMBL" id="AWET01000004">
    <property type="protein sequence ID" value="ERK04250.1"/>
    <property type="molecule type" value="Genomic_DNA"/>
</dbReference>
<dbReference type="CDD" id="cd00782">
    <property type="entry name" value="MutL_Trans"/>
    <property type="match status" value="1"/>
</dbReference>
<dbReference type="SUPFAM" id="SSF118116">
    <property type="entry name" value="DNA mismatch repair protein MutL"/>
    <property type="match status" value="1"/>
</dbReference>
<comment type="caution">
    <text evidence="9">The sequence shown here is derived from an EMBL/GenBank/DDBJ whole genome shotgun (WGS) entry which is preliminary data.</text>
</comment>
<dbReference type="InterPro" id="IPR014762">
    <property type="entry name" value="DNA_mismatch_repair_CS"/>
</dbReference>
<dbReference type="InterPro" id="IPR036890">
    <property type="entry name" value="HATPase_C_sf"/>
</dbReference>
<evidence type="ECO:0000256" key="1">
    <source>
        <dbReference type="ARBA" id="ARBA00006082"/>
    </source>
</evidence>
<dbReference type="Gene3D" id="3.30.230.10">
    <property type="match status" value="1"/>
</dbReference>
<dbReference type="InterPro" id="IPR020667">
    <property type="entry name" value="DNA_mismatch_repair_MutL"/>
</dbReference>
<dbReference type="InterPro" id="IPR002099">
    <property type="entry name" value="MutL/Mlh/PMS"/>
</dbReference>
<evidence type="ECO:0000259" key="7">
    <source>
        <dbReference type="SMART" id="SM00853"/>
    </source>
</evidence>
<dbReference type="CDD" id="cd16926">
    <property type="entry name" value="HATPase_MutL-MLH-PMS-like"/>
    <property type="match status" value="1"/>
</dbReference>
<dbReference type="InterPro" id="IPR014721">
    <property type="entry name" value="Ribsml_uS5_D2-typ_fold_subgr"/>
</dbReference>
<dbReference type="GO" id="GO:0140664">
    <property type="term" value="F:ATP-dependent DNA damage sensor activity"/>
    <property type="evidence" value="ECO:0007669"/>
    <property type="project" value="InterPro"/>
</dbReference>
<dbReference type="GO" id="GO:0032300">
    <property type="term" value="C:mismatch repair complex"/>
    <property type="evidence" value="ECO:0007669"/>
    <property type="project" value="InterPro"/>
</dbReference>
<keyword evidence="4 5" id="KW-0234">DNA repair</keyword>
<keyword evidence="3 5" id="KW-0227">DNA damage</keyword>
<dbReference type="PATRIC" id="fig|1081904.3.peg.112"/>
<dbReference type="PANTHER" id="PTHR10073">
    <property type="entry name" value="DNA MISMATCH REPAIR PROTEIN MLH, PMS, MUTL"/>
    <property type="match status" value="1"/>
</dbReference>
<dbReference type="InterPro" id="IPR020568">
    <property type="entry name" value="Ribosomal_Su5_D2-typ_SF"/>
</dbReference>
<dbReference type="Gene3D" id="3.30.1540.20">
    <property type="entry name" value="MutL, C-terminal domain, dimerisation subdomain"/>
    <property type="match status" value="1"/>
</dbReference>
<evidence type="ECO:0000256" key="6">
    <source>
        <dbReference type="SAM" id="Phobius"/>
    </source>
</evidence>
<evidence type="ECO:0000259" key="8">
    <source>
        <dbReference type="SMART" id="SM01340"/>
    </source>
</evidence>
<dbReference type="InterPro" id="IPR014790">
    <property type="entry name" value="MutL_C"/>
</dbReference>
<dbReference type="Gene3D" id="3.30.565.10">
    <property type="entry name" value="Histidine kinase-like ATPase, C-terminal domain"/>
    <property type="match status" value="1"/>
</dbReference>
<dbReference type="SMART" id="SM01340">
    <property type="entry name" value="DNA_mis_repair"/>
    <property type="match status" value="1"/>
</dbReference>
<feature type="transmembrane region" description="Helical" evidence="6">
    <location>
        <begin position="79"/>
        <end position="100"/>
    </location>
</feature>
<dbReference type="Pfam" id="PF13589">
    <property type="entry name" value="HATPase_c_3"/>
    <property type="match status" value="1"/>
</dbReference>
<dbReference type="PROSITE" id="PS00058">
    <property type="entry name" value="DNA_MISMATCH_REPAIR_1"/>
    <property type="match status" value="1"/>
</dbReference>
<dbReference type="PANTHER" id="PTHR10073:SF12">
    <property type="entry name" value="DNA MISMATCH REPAIR PROTEIN MLH1"/>
    <property type="match status" value="1"/>
</dbReference>
<proteinExistence type="inferred from homology"/>
<name>U2MRH3_9BACT</name>
<dbReference type="InterPro" id="IPR042120">
    <property type="entry name" value="MutL_C_dimsub"/>
</dbReference>
<dbReference type="Proteomes" id="UP000016600">
    <property type="component" value="Unassembled WGS sequence"/>
</dbReference>
<dbReference type="Pfam" id="PF01119">
    <property type="entry name" value="DNA_mis_repair"/>
    <property type="match status" value="1"/>
</dbReference>
<comment type="function">
    <text evidence="5">This protein is involved in the repair of mismatches in DNA. It is required for dam-dependent methyl-directed DNA mismatch repair. May act as a 'molecular matchmaker', a protein that promotes the formation of a stable complex between two or more DNA-binding proteins in an ATP-dependent manner without itself being part of a final effector complex.</text>
</comment>
<dbReference type="HAMAP" id="MF_00149">
    <property type="entry name" value="DNA_mis_repair"/>
    <property type="match status" value="1"/>
</dbReference>
<reference evidence="9 10" key="1">
    <citation type="submission" date="2013-08" db="EMBL/GenBank/DDBJ databases">
        <authorList>
            <person name="Durkin A.S."/>
            <person name="Haft D.R."/>
            <person name="McCorrison J."/>
            <person name="Torralba M."/>
            <person name="Gillis M."/>
            <person name="Haft D.H."/>
            <person name="Methe B."/>
            <person name="Sutton G."/>
            <person name="Nelson K.E."/>
        </authorList>
    </citation>
    <scope>NUCLEOTIDE SEQUENCE [LARGE SCALE GENOMIC DNA]</scope>
    <source>
        <strain evidence="9 10">F0068</strain>
    </source>
</reference>
<dbReference type="InterPro" id="IPR038973">
    <property type="entry name" value="MutL/Mlh/Pms-like"/>
</dbReference>
<feature type="domain" description="DNA mismatch repair protein S5" evidence="8">
    <location>
        <begin position="308"/>
        <end position="426"/>
    </location>
</feature>
<organism evidence="9 10">
    <name type="scientific">Hoylesella pleuritidis F0068</name>
    <dbReference type="NCBI Taxonomy" id="1081904"/>
    <lineage>
        <taxon>Bacteria</taxon>
        <taxon>Pseudomonadati</taxon>
        <taxon>Bacteroidota</taxon>
        <taxon>Bacteroidia</taxon>
        <taxon>Bacteroidales</taxon>
        <taxon>Prevotellaceae</taxon>
        <taxon>Hoylesella</taxon>
    </lineage>
</organism>
<sequence length="707" mass="80387">MNLFGIRKPRKFRHTYIYIDERKEHLQKIEQRARREMGMTDGERDGRERLGGIFIAATQHLRKRKQKEAGGKMRMSTKALFLLLIVLLFIWFYFSGIVTMSDIIQLLPDSVANQIAAGEVIQRPASVIKELVENAIDADAKTINILVVDAGRTSIQVIDDGKGMSETDARLSFERHATSKIRQADDLFNLHTMGFRGEALASIAAVAQVDLHTRMQTEELGTHLCITGSKFQHQEPCSCPIGSNFLIENLFFNVPARRKFLKSNSTELSNILTAFDRIALVNPHITFTLHSNGSELFHLKAGGLRQRILDVFGKRLNQDLLPIQVDTTMCKINGFVGKPESAHKRGVQQFFFVNNRYMKHPYFNKAVTMAYDRLVPVGEQVPYFIYFEVNPEDIDVNIHPTKTEIKFENEQAIWQILLASVRETIGMFNDVPTIDFDTQGKPDIPVFSSHPNDVQMPKVNYNPQYNPFENTDKPPKKQLSAKWEELYDGLKKEQDNETYIFDVLGDDNQQQETPHHILAEKSPSHYQYKGKYIMTAVKSGLMIIDQHRAHVRILYERYMQQVKEQRSSAQKMLFPQVIQISVSETVIFHKVLPEMTDMGFELTDLGNNSYAINAIPADLDGIDAVVLIHDMITSTTEKNTNAVDDIYSSLSLSMARNAAIPQGQVLSNDEMENLVNGLFACSNVNYTPDGKNILCILKQQEIEHLLG</sequence>
<keyword evidence="6" id="KW-0472">Membrane</keyword>
<dbReference type="Gene3D" id="3.30.1370.100">
    <property type="entry name" value="MutL, C-terminal domain, regulatory subdomain"/>
    <property type="match status" value="1"/>
</dbReference>
<evidence type="ECO:0000256" key="2">
    <source>
        <dbReference type="ARBA" id="ARBA00021975"/>
    </source>
</evidence>
<dbReference type="Pfam" id="PF08676">
    <property type="entry name" value="MutL_C"/>
    <property type="match status" value="1"/>
</dbReference>
<dbReference type="SUPFAM" id="SSF54211">
    <property type="entry name" value="Ribosomal protein S5 domain 2-like"/>
    <property type="match status" value="1"/>
</dbReference>
<gene>
    <name evidence="5" type="primary">mutL</name>
    <name evidence="9" type="ORF">HMPREF1218_1084</name>
</gene>
<feature type="domain" description="MutL C-terminal dimerisation" evidence="7">
    <location>
        <begin position="524"/>
        <end position="666"/>
    </location>
</feature>
<dbReference type="NCBIfam" id="TIGR00585">
    <property type="entry name" value="mutl"/>
    <property type="match status" value="1"/>
</dbReference>
<evidence type="ECO:0000256" key="4">
    <source>
        <dbReference type="ARBA" id="ARBA00023204"/>
    </source>
</evidence>
<comment type="similarity">
    <text evidence="1 5">Belongs to the DNA mismatch repair MutL/HexB family.</text>
</comment>
<dbReference type="InterPro" id="IPR013507">
    <property type="entry name" value="DNA_mismatch_S5_2-like"/>
</dbReference>